<keyword evidence="2" id="KW-0418">Kinase</keyword>
<keyword evidence="2" id="KW-0808">Transferase</keyword>
<keyword evidence="3" id="KW-1185">Reference proteome</keyword>
<proteinExistence type="predicted"/>
<evidence type="ECO:0000313" key="3">
    <source>
        <dbReference type="Proteomes" id="UP000315312"/>
    </source>
</evidence>
<feature type="region of interest" description="Disordered" evidence="1">
    <location>
        <begin position="71"/>
        <end position="94"/>
    </location>
</feature>
<dbReference type="SUPFAM" id="SSF55874">
    <property type="entry name" value="ATPase domain of HSP90 chaperone/DNA topoisomerase II/histidine kinase"/>
    <property type="match status" value="1"/>
</dbReference>
<name>A0A562KJF4_9FLAO</name>
<dbReference type="OrthoDB" id="9813438at2"/>
<accession>A0A562KJF4</accession>
<dbReference type="InterPro" id="IPR036890">
    <property type="entry name" value="HATPase_C_sf"/>
</dbReference>
<gene>
    <name evidence="2" type="ORF">IP97_01194</name>
</gene>
<dbReference type="EMBL" id="VLKM01000004">
    <property type="protein sequence ID" value="TWH95517.1"/>
    <property type="molecule type" value="Genomic_DNA"/>
</dbReference>
<evidence type="ECO:0000313" key="2">
    <source>
        <dbReference type="EMBL" id="TWH95517.1"/>
    </source>
</evidence>
<feature type="compositionally biased region" description="Basic and acidic residues" evidence="1">
    <location>
        <begin position="85"/>
        <end position="94"/>
    </location>
</feature>
<evidence type="ECO:0000256" key="1">
    <source>
        <dbReference type="SAM" id="MobiDB-lite"/>
    </source>
</evidence>
<reference evidence="2 3" key="1">
    <citation type="journal article" date="2015" name="Stand. Genomic Sci.">
        <title>Genomic Encyclopedia of Bacterial and Archaeal Type Strains, Phase III: the genomes of soil and plant-associated and newly described type strains.</title>
        <authorList>
            <person name="Whitman W.B."/>
            <person name="Woyke T."/>
            <person name="Klenk H.P."/>
            <person name="Zhou Y."/>
            <person name="Lilburn T.G."/>
            <person name="Beck B.J."/>
            <person name="De Vos P."/>
            <person name="Vandamme P."/>
            <person name="Eisen J.A."/>
            <person name="Garrity G."/>
            <person name="Hugenholtz P."/>
            <person name="Kyrpides N.C."/>
        </authorList>
    </citation>
    <scope>NUCLEOTIDE SEQUENCE [LARGE SCALE GENOMIC DNA]</scope>
    <source>
        <strain evidence="2 3">CGMCC 1.6844</strain>
    </source>
</reference>
<organism evidence="2 3">
    <name type="scientific">Flavobacterium cheniae</name>
    <dbReference type="NCBI Taxonomy" id="295428"/>
    <lineage>
        <taxon>Bacteria</taxon>
        <taxon>Pseudomonadati</taxon>
        <taxon>Bacteroidota</taxon>
        <taxon>Flavobacteriia</taxon>
        <taxon>Flavobacteriales</taxon>
        <taxon>Flavobacteriaceae</taxon>
        <taxon>Flavobacterium</taxon>
    </lineage>
</organism>
<comment type="caution">
    <text evidence="2">The sequence shown here is derived from an EMBL/GenBank/DDBJ whole genome shotgun (WGS) entry which is preliminary data.</text>
</comment>
<protein>
    <submittedName>
        <fullName evidence="2">Histidine kinase/DNA gyrase B/HSP90-like ATPase</fullName>
    </submittedName>
</protein>
<dbReference type="Proteomes" id="UP000315312">
    <property type="component" value="Unassembled WGS sequence"/>
</dbReference>
<dbReference type="RefSeq" id="WP_133607388.1">
    <property type="nucleotide sequence ID" value="NZ_SNZC01000001.1"/>
</dbReference>
<dbReference type="Pfam" id="PF13589">
    <property type="entry name" value="HATPase_c_3"/>
    <property type="match status" value="1"/>
</dbReference>
<dbReference type="AlphaFoldDB" id="A0A562KJF4"/>
<sequence>MNVENQNFELANPNPEFLIKSIAEQGYSLETALADLMDNSITANASRIEVLTKIDEEPFTLFLSDNGDGMSKESLKRNMQFPSKSPEDSRESNDLGRFGLGLKTASFSQTRAFTVLSRKKGSSFFSGLTWDVKHLKDSGKWEMIINSDEEIAEILEQYNNISNDHQNSSNEFIPNTIIVWRGLYKFENFLDVKNKQDALKEEITNTTSEYLSIVFHKFMERQTNRVDIRINNTLVKPFNPFPTDNSNLRALEPLQKEFSKDIVKIQGFVLPNTSIKETKENSNPWTPHNKSLMDMEGLYIYRADRLILFGGWNGLIKKMPRLQLGRLKIDIGNKVDHLFHLNVAKSQINIPHDLKNSFLRAIVDLKAEAQKEYFNYGLKTFTQRPTEHSSELFYKTATNKGVLLRINDEFPLLKSLKSSLNNKQKAELNFILKMSSNLINKVRQVDNVEITGNAEKDGISIDEIVKSISELLNLGLSKEQIKKDILPNLGIKVNSHEEISNLLN</sequence>
<dbReference type="Gene3D" id="3.30.565.10">
    <property type="entry name" value="Histidine kinase-like ATPase, C-terminal domain"/>
    <property type="match status" value="1"/>
</dbReference>
<dbReference type="GO" id="GO:0016301">
    <property type="term" value="F:kinase activity"/>
    <property type="evidence" value="ECO:0007669"/>
    <property type="project" value="UniProtKB-KW"/>
</dbReference>